<evidence type="ECO:0000256" key="1">
    <source>
        <dbReference type="SAM" id="Coils"/>
    </source>
</evidence>
<reference evidence="2 3" key="1">
    <citation type="journal article" date="2016" name="Front. Microbiol.">
        <title>Genomic Resource of Rice Seed Associated Bacteria.</title>
        <authorList>
            <person name="Midha S."/>
            <person name="Bansal K."/>
            <person name="Sharma S."/>
            <person name="Kumar N."/>
            <person name="Patil P.P."/>
            <person name="Chaudhry V."/>
            <person name="Patil P.B."/>
        </authorList>
    </citation>
    <scope>NUCLEOTIDE SEQUENCE [LARGE SCALE GENOMIC DNA]</scope>
    <source>
        <strain evidence="2 3">NS226</strain>
    </source>
</reference>
<sequence length="116" mass="13138">MSDIEKRFAALEDRIAELEAQRLQALGMIQGASVILQLMWKRDWYASGAVYQAHADQLTAAFIEAIDKKQLIEHSLNDREAQTVRQSAHQTASAISNMMVNQTEDYEGNPLQRFSL</sequence>
<dbReference type="AlphaFoldDB" id="A0A175R4M8"/>
<gene>
    <name evidence="2" type="ORF">NS226_17790</name>
</gene>
<feature type="coiled-coil region" evidence="1">
    <location>
        <begin position="1"/>
        <end position="28"/>
    </location>
</feature>
<evidence type="ECO:0000313" key="2">
    <source>
        <dbReference type="EMBL" id="KTQ86756.1"/>
    </source>
</evidence>
<accession>A0A175R4M8</accession>
<dbReference type="Proteomes" id="UP000078272">
    <property type="component" value="Unassembled WGS sequence"/>
</dbReference>
<dbReference type="RefSeq" id="WP_058636088.1">
    <property type="nucleotide sequence ID" value="NZ_LDPZ01000047.1"/>
</dbReference>
<dbReference type="EMBL" id="LDPZ01000047">
    <property type="protein sequence ID" value="KTQ86756.1"/>
    <property type="molecule type" value="Genomic_DNA"/>
</dbReference>
<keyword evidence="1" id="KW-0175">Coiled coil</keyword>
<comment type="caution">
    <text evidence="2">The sequence shown here is derived from an EMBL/GenBank/DDBJ whole genome shotgun (WGS) entry which is preliminary data.</text>
</comment>
<proteinExistence type="predicted"/>
<evidence type="ECO:0000313" key="3">
    <source>
        <dbReference type="Proteomes" id="UP000078272"/>
    </source>
</evidence>
<organism evidence="2 3">
    <name type="scientific">Aureimonas ureilytica</name>
    <dbReference type="NCBI Taxonomy" id="401562"/>
    <lineage>
        <taxon>Bacteria</taxon>
        <taxon>Pseudomonadati</taxon>
        <taxon>Pseudomonadota</taxon>
        <taxon>Alphaproteobacteria</taxon>
        <taxon>Hyphomicrobiales</taxon>
        <taxon>Aurantimonadaceae</taxon>
        <taxon>Aureimonas</taxon>
    </lineage>
</organism>
<name>A0A175R4M8_9HYPH</name>
<protein>
    <submittedName>
        <fullName evidence="2">Uncharacterized protein</fullName>
    </submittedName>
</protein>
<dbReference type="PATRIC" id="fig|401562.3.peg.3498"/>